<proteinExistence type="inferred from homology"/>
<keyword evidence="2 4" id="KW-0378">Hydrolase</keyword>
<accession>A0ABY8ESZ7</accession>
<keyword evidence="3 4" id="KW-0326">Glycosidase</keyword>
<dbReference type="Gene3D" id="3.20.20.80">
    <property type="entry name" value="Glycosidases"/>
    <property type="match status" value="1"/>
</dbReference>
<comment type="similarity">
    <text evidence="1 4">Belongs to the glycosyl hydrolase 5 (cellulase A) family.</text>
</comment>
<evidence type="ECO:0000256" key="2">
    <source>
        <dbReference type="ARBA" id="ARBA00022801"/>
    </source>
</evidence>
<dbReference type="Proteomes" id="UP000818624">
    <property type="component" value="Chromosome 3"/>
</dbReference>
<dbReference type="EMBL" id="CP046236">
    <property type="protein sequence ID" value="WFD48657.1"/>
    <property type="molecule type" value="Genomic_DNA"/>
</dbReference>
<dbReference type="InterPro" id="IPR017853">
    <property type="entry name" value="GH"/>
</dbReference>
<protein>
    <recommendedName>
        <fullName evidence="5">Glycoside hydrolase family 5 domain-containing protein</fullName>
    </recommendedName>
</protein>
<evidence type="ECO:0000313" key="6">
    <source>
        <dbReference type="EMBL" id="WFD48657.1"/>
    </source>
</evidence>
<evidence type="ECO:0000313" key="7">
    <source>
        <dbReference type="Proteomes" id="UP000818624"/>
    </source>
</evidence>
<dbReference type="Pfam" id="PF00150">
    <property type="entry name" value="Cellulase"/>
    <property type="match status" value="1"/>
</dbReference>
<dbReference type="SUPFAM" id="SSF51445">
    <property type="entry name" value="(Trans)glycosidases"/>
    <property type="match status" value="1"/>
</dbReference>
<evidence type="ECO:0000256" key="3">
    <source>
        <dbReference type="ARBA" id="ARBA00023295"/>
    </source>
</evidence>
<organism evidence="6 7">
    <name type="scientific">Malassezia furfur</name>
    <name type="common">Pityriasis versicolor infection agent</name>
    <name type="synonym">Pityrosporum furfur</name>
    <dbReference type="NCBI Taxonomy" id="55194"/>
    <lineage>
        <taxon>Eukaryota</taxon>
        <taxon>Fungi</taxon>
        <taxon>Dikarya</taxon>
        <taxon>Basidiomycota</taxon>
        <taxon>Ustilaginomycotina</taxon>
        <taxon>Malasseziomycetes</taxon>
        <taxon>Malasseziales</taxon>
        <taxon>Malasseziaceae</taxon>
        <taxon>Malassezia</taxon>
    </lineage>
</organism>
<sequence length="522" mass="58559">MRKFLDKIGDKIGGTDIKNVPPVDTIPTDKPIDSRRIFQYRKQRGVNLGSWFSLESWLTGSLFEKAAEPRGSEYDVASNMSPEDARKMLENHWSNFINDGDWKWMAQHGVNSVRLPIGYFHFLSGADQGRFSSLLKNTEFEKFAPVYQGAWQYILQGIEKARAHNIGVLVDLHGAPGGQNKDGHCGISNSKCSLWHGLHTGKNQRLTIEILVDLAEALAGFDNVIGLELLNEPENNSGLEAFYTKAIAAIRESSVPQARQLPIYLGDAWVTKFYADYVGENTTAGSPLALDHHVYRCFTPQDHNTSAEEHAQNIDPNGDGKTARWLQDVSNKAHGSLIIGEWSGALNPRSFELSKIQSKLQARTLWSKAQWMAFERFTAGYYYWTLKKEGGPDPGWCLYTAMEKGSMPPSLDPLQGRRPDLQKIQGILQQELKNSYEGHCHYWDSQVGGSKFEHWRYERGFELAAKDALQFIQAGSEIGFSHNLGLLRLAAHEKETGGSKYLWEFQHGYKAGAAAASRVLYA</sequence>
<name>A0ABY8ESZ7_MALFU</name>
<gene>
    <name evidence="6" type="ORF">GLX27_003327</name>
</gene>
<dbReference type="InterPro" id="IPR001547">
    <property type="entry name" value="Glyco_hydro_5"/>
</dbReference>
<evidence type="ECO:0000259" key="5">
    <source>
        <dbReference type="Pfam" id="PF00150"/>
    </source>
</evidence>
<evidence type="ECO:0000256" key="1">
    <source>
        <dbReference type="ARBA" id="ARBA00005641"/>
    </source>
</evidence>
<evidence type="ECO:0000256" key="4">
    <source>
        <dbReference type="RuleBase" id="RU361153"/>
    </source>
</evidence>
<keyword evidence="7" id="KW-1185">Reference proteome</keyword>
<dbReference type="PANTHER" id="PTHR31297">
    <property type="entry name" value="GLUCAN ENDO-1,6-BETA-GLUCOSIDASE B"/>
    <property type="match status" value="1"/>
</dbReference>
<dbReference type="InterPro" id="IPR050386">
    <property type="entry name" value="Glycosyl_hydrolase_5"/>
</dbReference>
<feature type="domain" description="Glycoside hydrolase family 5" evidence="5">
    <location>
        <begin position="89"/>
        <end position="387"/>
    </location>
</feature>
<dbReference type="PANTHER" id="PTHR31297:SF43">
    <property type="entry name" value="GLUCAN 1,3-BETA-GLUCOSIDASE 3"/>
    <property type="match status" value="1"/>
</dbReference>
<reference evidence="6 7" key="1">
    <citation type="journal article" date="2020" name="Elife">
        <title>Loss of centromere function drives karyotype evolution in closely related Malassezia species.</title>
        <authorList>
            <person name="Sankaranarayanan S.R."/>
            <person name="Ianiri G."/>
            <person name="Coelho M.A."/>
            <person name="Reza M.H."/>
            <person name="Thimmappa B.C."/>
            <person name="Ganguly P."/>
            <person name="Vadnala R.N."/>
            <person name="Sun S."/>
            <person name="Siddharthan R."/>
            <person name="Tellgren-Roth C."/>
            <person name="Dawson T.L."/>
            <person name="Heitman J."/>
            <person name="Sanyal K."/>
        </authorList>
    </citation>
    <scope>NUCLEOTIDE SEQUENCE [LARGE SCALE GENOMIC DNA]</scope>
    <source>
        <strain evidence="6">CBS14141</strain>
    </source>
</reference>